<keyword evidence="4" id="KW-1185">Reference proteome</keyword>
<feature type="compositionally biased region" description="Polar residues" evidence="1">
    <location>
        <begin position="107"/>
        <end position="124"/>
    </location>
</feature>
<dbReference type="OrthoDB" id="2567806at2759"/>
<evidence type="ECO:0000259" key="2">
    <source>
        <dbReference type="Pfam" id="PF01172"/>
    </source>
</evidence>
<evidence type="ECO:0000256" key="1">
    <source>
        <dbReference type="SAM" id="MobiDB-lite"/>
    </source>
</evidence>
<protein>
    <recommendedName>
        <fullName evidence="2">Ribosome maturation protein SDO1/SBDS N-terminal domain-containing protein</fullName>
    </recommendedName>
</protein>
<evidence type="ECO:0000313" key="3">
    <source>
        <dbReference type="EMBL" id="KAH3679519.1"/>
    </source>
</evidence>
<dbReference type="SUPFAM" id="SSF89895">
    <property type="entry name" value="FYSH domain"/>
    <property type="match status" value="1"/>
</dbReference>
<evidence type="ECO:0000313" key="4">
    <source>
        <dbReference type="Proteomes" id="UP000774326"/>
    </source>
</evidence>
<reference evidence="3" key="1">
    <citation type="journal article" date="2021" name="Open Biol.">
        <title>Shared evolutionary footprints suggest mitochondrial oxidative damage underlies multiple complex I losses in fungi.</title>
        <authorList>
            <person name="Schikora-Tamarit M.A."/>
            <person name="Marcet-Houben M."/>
            <person name="Nosek J."/>
            <person name="Gabaldon T."/>
        </authorList>
    </citation>
    <scope>NUCLEOTIDE SEQUENCE</scope>
    <source>
        <strain evidence="3">CBS2887</strain>
    </source>
</reference>
<reference evidence="3" key="2">
    <citation type="submission" date="2021-01" db="EMBL/GenBank/DDBJ databases">
        <authorList>
            <person name="Schikora-Tamarit M.A."/>
        </authorList>
    </citation>
    <scope>NUCLEOTIDE SEQUENCE</scope>
    <source>
        <strain evidence="3">CBS2887</strain>
    </source>
</reference>
<dbReference type="AlphaFoldDB" id="A0A9P8THZ7"/>
<feature type="domain" description="Ribosome maturation protein SDO1/SBDS N-terminal" evidence="2">
    <location>
        <begin position="6"/>
        <end position="101"/>
    </location>
</feature>
<proteinExistence type="predicted"/>
<dbReference type="EMBL" id="JAEUBG010004903">
    <property type="protein sequence ID" value="KAH3679519.1"/>
    <property type="molecule type" value="Genomic_DNA"/>
</dbReference>
<dbReference type="Proteomes" id="UP000774326">
    <property type="component" value="Unassembled WGS sequence"/>
</dbReference>
<feature type="region of interest" description="Disordered" evidence="1">
    <location>
        <begin position="100"/>
        <end position="124"/>
    </location>
</feature>
<dbReference type="InterPro" id="IPR036786">
    <property type="entry name" value="Ribosome_mat_SBDS_N_sf"/>
</dbReference>
<dbReference type="Gene3D" id="3.30.1250.10">
    <property type="entry name" value="Ribosome maturation protein SBDS, N-terminal domain"/>
    <property type="match status" value="1"/>
</dbReference>
<dbReference type="Pfam" id="PF01172">
    <property type="entry name" value="SBDS_N"/>
    <property type="match status" value="1"/>
</dbReference>
<comment type="caution">
    <text evidence="3">The sequence shown here is derived from an EMBL/GenBank/DDBJ whole genome shotgun (WGS) entry which is preliminary data.</text>
</comment>
<sequence>MAKSNSKVFYKGHHHDFLVLAESSGQYEKYIHQQNDPKQANTIPISDVIAGQVKIFTTENGRGSEGVLHEASKFELENEFGKGKHVDEIVEHILKEGDLKSGGVNASRKSWSSTNDSHGAGFQS</sequence>
<accession>A0A9P8THZ7</accession>
<dbReference type="InterPro" id="IPR019783">
    <property type="entry name" value="SDO1/SBDS_N"/>
</dbReference>
<name>A0A9P8THZ7_WICPI</name>
<organism evidence="3 4">
    <name type="scientific">Wickerhamomyces pijperi</name>
    <name type="common">Yeast</name>
    <name type="synonym">Pichia pijperi</name>
    <dbReference type="NCBI Taxonomy" id="599730"/>
    <lineage>
        <taxon>Eukaryota</taxon>
        <taxon>Fungi</taxon>
        <taxon>Dikarya</taxon>
        <taxon>Ascomycota</taxon>
        <taxon>Saccharomycotina</taxon>
        <taxon>Saccharomycetes</taxon>
        <taxon>Phaffomycetales</taxon>
        <taxon>Wickerhamomycetaceae</taxon>
        <taxon>Wickerhamomyces</taxon>
    </lineage>
</organism>
<gene>
    <name evidence="3" type="ORF">WICPIJ_008594</name>
</gene>